<evidence type="ECO:0000313" key="3">
    <source>
        <dbReference type="EMBL" id="GBG71400.1"/>
    </source>
</evidence>
<evidence type="ECO:0000256" key="2">
    <source>
        <dbReference type="SAM" id="Phobius"/>
    </source>
</evidence>
<sequence length="303" mass="34665">MVTMNPSSVVCSEDEWEDMLFMFILIMTHWVNRCNVAAMVVLAVTPFLFRDTSGAMTMLAGGLLHGMALSCLAAQELGRRMTRRWRLWVVERSGGLWKDLQREGAEHEKVFLQFCRLPRSLFLEVLQRIGPHIQRSPTNFRLPIPAGQKFACAFMRFARTSADRTYDECHTTARSCIERTFGRLKSVWRNFVCTHIANLETLRKEFMAVCILHNLMIEHRVEIDPAQIGDDSDNDGGGAPPNGRRRRPAEASVTEDTRPERRSYGWRRSLIWLILGKRVRASLIAHVEHHVAVHGAPAACPWR</sequence>
<gene>
    <name evidence="3" type="ORF">CBR_g8820</name>
</gene>
<dbReference type="Gramene" id="GBG71400">
    <property type="protein sequence ID" value="GBG71400"/>
    <property type="gene ID" value="CBR_g8820"/>
</dbReference>
<dbReference type="OrthoDB" id="6136079at2759"/>
<accession>A0A388KMX2</accession>
<dbReference type="Proteomes" id="UP000265515">
    <property type="component" value="Unassembled WGS sequence"/>
</dbReference>
<keyword evidence="2" id="KW-0472">Membrane</keyword>
<name>A0A388KMX2_CHABU</name>
<keyword evidence="2" id="KW-1133">Transmembrane helix</keyword>
<organism evidence="3 4">
    <name type="scientific">Chara braunii</name>
    <name type="common">Braun's stonewort</name>
    <dbReference type="NCBI Taxonomy" id="69332"/>
    <lineage>
        <taxon>Eukaryota</taxon>
        <taxon>Viridiplantae</taxon>
        <taxon>Streptophyta</taxon>
        <taxon>Charophyceae</taxon>
        <taxon>Charales</taxon>
        <taxon>Characeae</taxon>
        <taxon>Chara</taxon>
    </lineage>
</organism>
<protein>
    <recommendedName>
        <fullName evidence="5">DDE Tnp4 domain-containing protein</fullName>
    </recommendedName>
</protein>
<feature type="region of interest" description="Disordered" evidence="1">
    <location>
        <begin position="226"/>
        <end position="258"/>
    </location>
</feature>
<comment type="caution">
    <text evidence="3">The sequence shown here is derived from an EMBL/GenBank/DDBJ whole genome shotgun (WGS) entry which is preliminary data.</text>
</comment>
<dbReference type="AlphaFoldDB" id="A0A388KMX2"/>
<evidence type="ECO:0008006" key="5">
    <source>
        <dbReference type="Google" id="ProtNLM"/>
    </source>
</evidence>
<evidence type="ECO:0000313" key="4">
    <source>
        <dbReference type="Proteomes" id="UP000265515"/>
    </source>
</evidence>
<proteinExistence type="predicted"/>
<feature type="transmembrane region" description="Helical" evidence="2">
    <location>
        <begin position="55"/>
        <end position="74"/>
    </location>
</feature>
<keyword evidence="2" id="KW-0812">Transmembrane</keyword>
<keyword evidence="4" id="KW-1185">Reference proteome</keyword>
<evidence type="ECO:0000256" key="1">
    <source>
        <dbReference type="SAM" id="MobiDB-lite"/>
    </source>
</evidence>
<dbReference type="EMBL" id="BFEA01000146">
    <property type="protein sequence ID" value="GBG71400.1"/>
    <property type="molecule type" value="Genomic_DNA"/>
</dbReference>
<feature type="transmembrane region" description="Helical" evidence="2">
    <location>
        <begin position="30"/>
        <end position="49"/>
    </location>
</feature>
<reference evidence="3 4" key="1">
    <citation type="journal article" date="2018" name="Cell">
        <title>The Chara Genome: Secondary Complexity and Implications for Plant Terrestrialization.</title>
        <authorList>
            <person name="Nishiyama T."/>
            <person name="Sakayama H."/>
            <person name="Vries J.D."/>
            <person name="Buschmann H."/>
            <person name="Saint-Marcoux D."/>
            <person name="Ullrich K.K."/>
            <person name="Haas F.B."/>
            <person name="Vanderstraeten L."/>
            <person name="Becker D."/>
            <person name="Lang D."/>
            <person name="Vosolsobe S."/>
            <person name="Rombauts S."/>
            <person name="Wilhelmsson P.K.I."/>
            <person name="Janitza P."/>
            <person name="Kern R."/>
            <person name="Heyl A."/>
            <person name="Rumpler F."/>
            <person name="Villalobos L.I.A.C."/>
            <person name="Clay J.M."/>
            <person name="Skokan R."/>
            <person name="Toyoda A."/>
            <person name="Suzuki Y."/>
            <person name="Kagoshima H."/>
            <person name="Schijlen E."/>
            <person name="Tajeshwar N."/>
            <person name="Catarino B."/>
            <person name="Hetherington A.J."/>
            <person name="Saltykova A."/>
            <person name="Bonnot C."/>
            <person name="Breuninger H."/>
            <person name="Symeonidi A."/>
            <person name="Radhakrishnan G.V."/>
            <person name="Van Nieuwerburgh F."/>
            <person name="Deforce D."/>
            <person name="Chang C."/>
            <person name="Karol K.G."/>
            <person name="Hedrich R."/>
            <person name="Ulvskov P."/>
            <person name="Glockner G."/>
            <person name="Delwiche C.F."/>
            <person name="Petrasek J."/>
            <person name="Van de Peer Y."/>
            <person name="Friml J."/>
            <person name="Beilby M."/>
            <person name="Dolan L."/>
            <person name="Kohara Y."/>
            <person name="Sugano S."/>
            <person name="Fujiyama A."/>
            <person name="Delaux P.-M."/>
            <person name="Quint M."/>
            <person name="TheiBen G."/>
            <person name="Hagemann M."/>
            <person name="Harholt J."/>
            <person name="Dunand C."/>
            <person name="Zachgo S."/>
            <person name="Langdale J."/>
            <person name="Maumus F."/>
            <person name="Straeten D.V.D."/>
            <person name="Gould S.B."/>
            <person name="Rensing S.A."/>
        </authorList>
    </citation>
    <scope>NUCLEOTIDE SEQUENCE [LARGE SCALE GENOMIC DNA]</scope>
    <source>
        <strain evidence="3 4">S276</strain>
    </source>
</reference>